<dbReference type="InterPro" id="IPR036259">
    <property type="entry name" value="MFS_trans_sf"/>
</dbReference>
<feature type="transmembrane region" description="Helical" evidence="5">
    <location>
        <begin position="367"/>
        <end position="389"/>
    </location>
</feature>
<sequence length="438" mass="47612">MVFASKARQVMEQQDINANVRHNVVVNVADGAFFGAATGIASFVTVIPLFMHTLTDSATLIGLVSAIHSVGWQLPQLLTARRVASLRRYKPMVLLMTINERLPFFGLALIAWFAADLGRELALWLAYMLLIWQGLGGGLTATAWQTMIGKIMPHRWRGTFFGVQSAAANLLASIGAVAAGVILDKLPSPIDFVVCFGVSGVAMFISWSFLAWTKEPSREPEHTHGSQRDFWASIANILKRDRNFRWFLASRIISQLGLMATAFFTVYAVQRFGLDDQTAGIMTALYLIIQTVANPIMGWLGDRIGYRRVMEVGALLALGAGLGAWLAPALGWFYLIFAIAGVANVAFWTMAMAMTLEFGSLAERPSYIGLANTLTAPATLVAPLIGGWLADSAGYNYTFAVAAAGGLLTWLILRFAVRDPQSVTYSEAHAEPQVVVVS</sequence>
<feature type="transmembrane region" description="Helical" evidence="5">
    <location>
        <begin position="31"/>
        <end position="51"/>
    </location>
</feature>
<dbReference type="SUPFAM" id="SSF103473">
    <property type="entry name" value="MFS general substrate transporter"/>
    <property type="match status" value="1"/>
</dbReference>
<feature type="transmembrane region" description="Helical" evidence="5">
    <location>
        <begin position="121"/>
        <end position="144"/>
    </location>
</feature>
<reference evidence="7 8" key="1">
    <citation type="journal article" date="2011" name="Stand. Genomic Sci.">
        <title>Complete genome sequence of the filamentous gliding predatory bacterium Herpetosiphon aurantiacus type strain (114-95(T)).</title>
        <authorList>
            <person name="Kiss H."/>
            <person name="Nett M."/>
            <person name="Domin N."/>
            <person name="Martin K."/>
            <person name="Maresca J.A."/>
            <person name="Copeland A."/>
            <person name="Lapidus A."/>
            <person name="Lucas S."/>
            <person name="Berry K.W."/>
            <person name="Glavina Del Rio T."/>
            <person name="Dalin E."/>
            <person name="Tice H."/>
            <person name="Pitluck S."/>
            <person name="Richardson P."/>
            <person name="Bruce D."/>
            <person name="Goodwin L."/>
            <person name="Han C."/>
            <person name="Detter J.C."/>
            <person name="Schmutz J."/>
            <person name="Brettin T."/>
            <person name="Land M."/>
            <person name="Hauser L."/>
            <person name="Kyrpides N.C."/>
            <person name="Ivanova N."/>
            <person name="Goker M."/>
            <person name="Woyke T."/>
            <person name="Klenk H.P."/>
            <person name="Bryant D.A."/>
        </authorList>
    </citation>
    <scope>NUCLEOTIDE SEQUENCE [LARGE SCALE GENOMIC DNA]</scope>
    <source>
        <strain evidence="8">ATCC 23779 / DSM 785 / 114-95</strain>
    </source>
</reference>
<dbReference type="BioCyc" id="HAUR316274:GHYA-3978-MONOMER"/>
<keyword evidence="2 5" id="KW-0812">Transmembrane</keyword>
<keyword evidence="4 5" id="KW-0472">Membrane</keyword>
<evidence type="ECO:0000256" key="5">
    <source>
        <dbReference type="SAM" id="Phobius"/>
    </source>
</evidence>
<protein>
    <submittedName>
        <fullName evidence="7">Major facilitator superfamily MFS_1</fullName>
    </submittedName>
</protein>
<dbReference type="eggNOG" id="COG2814">
    <property type="taxonomic scope" value="Bacteria"/>
</dbReference>
<feature type="transmembrane region" description="Helical" evidence="5">
    <location>
        <begin position="92"/>
        <end position="115"/>
    </location>
</feature>
<dbReference type="InParanoid" id="A9AUY2"/>
<keyword evidence="8" id="KW-1185">Reference proteome</keyword>
<dbReference type="EMBL" id="CP000875">
    <property type="protein sequence ID" value="ABX06570.1"/>
    <property type="molecule type" value="Genomic_DNA"/>
</dbReference>
<evidence type="ECO:0000313" key="7">
    <source>
        <dbReference type="EMBL" id="ABX06570.1"/>
    </source>
</evidence>
<accession>A9AUY2</accession>
<feature type="transmembrane region" description="Helical" evidence="5">
    <location>
        <begin position="309"/>
        <end position="326"/>
    </location>
</feature>
<dbReference type="HOGENOM" id="CLU_048252_1_0_0"/>
<dbReference type="GO" id="GO:0005886">
    <property type="term" value="C:plasma membrane"/>
    <property type="evidence" value="ECO:0007669"/>
    <property type="project" value="UniProtKB-SubCell"/>
</dbReference>
<dbReference type="InterPro" id="IPR020846">
    <property type="entry name" value="MFS_dom"/>
</dbReference>
<comment type="subcellular location">
    <subcellularLocation>
        <location evidence="1">Cell membrane</location>
        <topology evidence="1">Multi-pass membrane protein</topology>
    </subcellularLocation>
</comment>
<feature type="transmembrane region" description="Helical" evidence="5">
    <location>
        <begin position="156"/>
        <end position="183"/>
    </location>
</feature>
<evidence type="ECO:0000256" key="4">
    <source>
        <dbReference type="ARBA" id="ARBA00023136"/>
    </source>
</evidence>
<feature type="transmembrane region" description="Helical" evidence="5">
    <location>
        <begin position="246"/>
        <end position="267"/>
    </location>
</feature>
<evidence type="ECO:0000256" key="2">
    <source>
        <dbReference type="ARBA" id="ARBA00022692"/>
    </source>
</evidence>
<proteinExistence type="predicted"/>
<feature type="domain" description="Major facilitator superfamily (MFS) profile" evidence="6">
    <location>
        <begin position="243"/>
        <end position="438"/>
    </location>
</feature>
<dbReference type="KEGG" id="hau:Haur_3936"/>
<feature type="transmembrane region" description="Helical" evidence="5">
    <location>
        <begin position="279"/>
        <end position="297"/>
    </location>
</feature>
<feature type="transmembrane region" description="Helical" evidence="5">
    <location>
        <begin position="57"/>
        <end position="80"/>
    </location>
</feature>
<organism evidence="7 8">
    <name type="scientific">Herpetosiphon aurantiacus (strain ATCC 23779 / DSM 785 / 114-95)</name>
    <dbReference type="NCBI Taxonomy" id="316274"/>
    <lineage>
        <taxon>Bacteria</taxon>
        <taxon>Bacillati</taxon>
        <taxon>Chloroflexota</taxon>
        <taxon>Chloroflexia</taxon>
        <taxon>Herpetosiphonales</taxon>
        <taxon>Herpetosiphonaceae</taxon>
        <taxon>Herpetosiphon</taxon>
    </lineage>
</organism>
<evidence type="ECO:0000256" key="3">
    <source>
        <dbReference type="ARBA" id="ARBA00022989"/>
    </source>
</evidence>
<name>A9AUY2_HERA2</name>
<evidence type="ECO:0000259" key="6">
    <source>
        <dbReference type="PROSITE" id="PS50850"/>
    </source>
</evidence>
<dbReference type="PANTHER" id="PTHR23526">
    <property type="entry name" value="INTEGRAL MEMBRANE TRANSPORT PROTEIN-RELATED"/>
    <property type="match status" value="1"/>
</dbReference>
<evidence type="ECO:0000313" key="8">
    <source>
        <dbReference type="Proteomes" id="UP000000787"/>
    </source>
</evidence>
<feature type="transmembrane region" description="Helical" evidence="5">
    <location>
        <begin position="189"/>
        <end position="212"/>
    </location>
</feature>
<evidence type="ECO:0000256" key="1">
    <source>
        <dbReference type="ARBA" id="ARBA00004651"/>
    </source>
</evidence>
<dbReference type="PROSITE" id="PS50850">
    <property type="entry name" value="MFS"/>
    <property type="match status" value="1"/>
</dbReference>
<keyword evidence="3 5" id="KW-1133">Transmembrane helix</keyword>
<dbReference type="Proteomes" id="UP000000787">
    <property type="component" value="Chromosome"/>
</dbReference>
<dbReference type="InterPro" id="IPR052528">
    <property type="entry name" value="Sugar_transport-like"/>
</dbReference>
<dbReference type="InterPro" id="IPR011701">
    <property type="entry name" value="MFS"/>
</dbReference>
<dbReference type="GO" id="GO:0022857">
    <property type="term" value="F:transmembrane transporter activity"/>
    <property type="evidence" value="ECO:0007669"/>
    <property type="project" value="InterPro"/>
</dbReference>
<dbReference type="Gene3D" id="1.20.1250.20">
    <property type="entry name" value="MFS general substrate transporter like domains"/>
    <property type="match status" value="2"/>
</dbReference>
<dbReference type="eggNOG" id="COG2223">
    <property type="taxonomic scope" value="Bacteria"/>
</dbReference>
<dbReference type="AlphaFoldDB" id="A9AUY2"/>
<gene>
    <name evidence="7" type="ordered locus">Haur_3936</name>
</gene>
<feature type="transmembrane region" description="Helical" evidence="5">
    <location>
        <begin position="332"/>
        <end position="355"/>
    </location>
</feature>
<dbReference type="PANTHER" id="PTHR23526:SF1">
    <property type="entry name" value="MAJOR FACILITATOR SUPERFAMILY MFS_1"/>
    <property type="match status" value="1"/>
</dbReference>
<dbReference type="STRING" id="316274.Haur_3936"/>
<feature type="transmembrane region" description="Helical" evidence="5">
    <location>
        <begin position="395"/>
        <end position="413"/>
    </location>
</feature>
<dbReference type="Pfam" id="PF07690">
    <property type="entry name" value="MFS_1"/>
    <property type="match status" value="1"/>
</dbReference>